<sequence length="54" mass="6119">MKQHLSTDAGKELTEKIGLVYQINVAPKKLGFEEVTCIVDLKKKSPKVSNWVFE</sequence>
<dbReference type="Gene3D" id="3.30.1050.10">
    <property type="entry name" value="SCP2 sterol-binding domain"/>
    <property type="match status" value="1"/>
</dbReference>
<dbReference type="EMBL" id="HG994373">
    <property type="protein sequence ID" value="CAF1791370.1"/>
    <property type="molecule type" value="Genomic_DNA"/>
</dbReference>
<reference evidence="1" key="1">
    <citation type="submission" date="2021-01" db="EMBL/GenBank/DDBJ databases">
        <authorList>
            <consortium name="Genoscope - CEA"/>
            <person name="William W."/>
        </authorList>
    </citation>
    <scope>NUCLEOTIDE SEQUENCE</scope>
</reference>
<dbReference type="PANTHER" id="PTHR10094">
    <property type="entry name" value="STEROL CARRIER PROTEIN 2 SCP-2 FAMILY PROTEIN"/>
    <property type="match status" value="1"/>
</dbReference>
<gene>
    <name evidence="1" type="ORF">DARMORV10_C09P72490.1</name>
</gene>
<proteinExistence type="predicted"/>
<dbReference type="Proteomes" id="UP001295469">
    <property type="component" value="Chromosome C09"/>
</dbReference>
<evidence type="ECO:0000313" key="1">
    <source>
        <dbReference type="EMBL" id="CAF1791370.1"/>
    </source>
</evidence>
<name>A0A816J3U3_BRANA</name>
<protein>
    <submittedName>
        <fullName evidence="1">(rape) hypothetical protein</fullName>
    </submittedName>
</protein>
<dbReference type="InterPro" id="IPR036527">
    <property type="entry name" value="SCP2_sterol-bd_dom_sf"/>
</dbReference>
<dbReference type="AlphaFoldDB" id="A0A816J3U3"/>
<organism evidence="1">
    <name type="scientific">Brassica napus</name>
    <name type="common">Rape</name>
    <dbReference type="NCBI Taxonomy" id="3708"/>
    <lineage>
        <taxon>Eukaryota</taxon>
        <taxon>Viridiplantae</taxon>
        <taxon>Streptophyta</taxon>
        <taxon>Embryophyta</taxon>
        <taxon>Tracheophyta</taxon>
        <taxon>Spermatophyta</taxon>
        <taxon>Magnoliopsida</taxon>
        <taxon>eudicotyledons</taxon>
        <taxon>Gunneridae</taxon>
        <taxon>Pentapetalae</taxon>
        <taxon>rosids</taxon>
        <taxon>malvids</taxon>
        <taxon>Brassicales</taxon>
        <taxon>Brassicaceae</taxon>
        <taxon>Brassiceae</taxon>
        <taxon>Brassica</taxon>
    </lineage>
</organism>
<dbReference type="PANTHER" id="PTHR10094:SF25">
    <property type="entry name" value="SCP2 STEROL-BINDING DOMAIN-CONTAINING PROTEIN 1"/>
    <property type="match status" value="1"/>
</dbReference>
<accession>A0A816J3U3</accession>